<evidence type="ECO:0000256" key="7">
    <source>
        <dbReference type="ARBA" id="ARBA00023242"/>
    </source>
</evidence>
<dbReference type="SMART" id="SM00355">
    <property type="entry name" value="ZnF_C2H2"/>
    <property type="match status" value="2"/>
</dbReference>
<reference evidence="11" key="1">
    <citation type="journal article" date="2020" name="Stud. Mycol.">
        <title>101 Dothideomycetes genomes: a test case for predicting lifestyles and emergence of pathogens.</title>
        <authorList>
            <person name="Haridas S."/>
            <person name="Albert R."/>
            <person name="Binder M."/>
            <person name="Bloem J."/>
            <person name="Labutti K."/>
            <person name="Salamov A."/>
            <person name="Andreopoulos B."/>
            <person name="Baker S."/>
            <person name="Barry K."/>
            <person name="Bills G."/>
            <person name="Bluhm B."/>
            <person name="Cannon C."/>
            <person name="Castanera R."/>
            <person name="Culley D."/>
            <person name="Daum C."/>
            <person name="Ezra D."/>
            <person name="Gonzalez J."/>
            <person name="Henrissat B."/>
            <person name="Kuo A."/>
            <person name="Liang C."/>
            <person name="Lipzen A."/>
            <person name="Lutzoni F."/>
            <person name="Magnuson J."/>
            <person name="Mondo S."/>
            <person name="Nolan M."/>
            <person name="Ohm R."/>
            <person name="Pangilinan J."/>
            <person name="Park H.-J."/>
            <person name="Ramirez L."/>
            <person name="Alfaro M."/>
            <person name="Sun H."/>
            <person name="Tritt A."/>
            <person name="Yoshinaga Y."/>
            <person name="Zwiers L.-H."/>
            <person name="Turgeon B."/>
            <person name="Goodwin S."/>
            <person name="Spatafora J."/>
            <person name="Crous P."/>
            <person name="Grigoriev I."/>
        </authorList>
    </citation>
    <scope>NUCLEOTIDE SEQUENCE</scope>
    <source>
        <strain evidence="11">CBS 109.77</strain>
    </source>
</reference>
<evidence type="ECO:0000313" key="12">
    <source>
        <dbReference type="Proteomes" id="UP000799757"/>
    </source>
</evidence>
<keyword evidence="3 8" id="KW-0863">Zinc-finger</keyword>
<name>A0A6A6X7H2_9PLEO</name>
<dbReference type="PANTHER" id="PTHR46179">
    <property type="entry name" value="ZINC FINGER PROTEIN"/>
    <property type="match status" value="1"/>
</dbReference>
<evidence type="ECO:0000313" key="11">
    <source>
        <dbReference type="EMBL" id="KAF2792228.1"/>
    </source>
</evidence>
<feature type="compositionally biased region" description="Polar residues" evidence="9">
    <location>
        <begin position="168"/>
        <end position="177"/>
    </location>
</feature>
<evidence type="ECO:0000256" key="8">
    <source>
        <dbReference type="PROSITE-ProRule" id="PRU00042"/>
    </source>
</evidence>
<dbReference type="OrthoDB" id="9368434at2759"/>
<dbReference type="GO" id="GO:0005634">
    <property type="term" value="C:nucleus"/>
    <property type="evidence" value="ECO:0007669"/>
    <property type="project" value="UniProtKB-SubCell"/>
</dbReference>
<feature type="compositionally biased region" description="Polar residues" evidence="9">
    <location>
        <begin position="16"/>
        <end position="32"/>
    </location>
</feature>
<feature type="region of interest" description="Disordered" evidence="9">
    <location>
        <begin position="522"/>
        <end position="549"/>
    </location>
</feature>
<keyword evidence="7" id="KW-0539">Nucleus</keyword>
<evidence type="ECO:0000256" key="9">
    <source>
        <dbReference type="SAM" id="MobiDB-lite"/>
    </source>
</evidence>
<dbReference type="AlphaFoldDB" id="A0A6A6X7H2"/>
<dbReference type="InterPro" id="IPR013087">
    <property type="entry name" value="Znf_C2H2_type"/>
</dbReference>
<evidence type="ECO:0000256" key="6">
    <source>
        <dbReference type="ARBA" id="ARBA00023163"/>
    </source>
</evidence>
<organism evidence="11 12">
    <name type="scientific">Melanomma pulvis-pyrius CBS 109.77</name>
    <dbReference type="NCBI Taxonomy" id="1314802"/>
    <lineage>
        <taxon>Eukaryota</taxon>
        <taxon>Fungi</taxon>
        <taxon>Dikarya</taxon>
        <taxon>Ascomycota</taxon>
        <taxon>Pezizomycotina</taxon>
        <taxon>Dothideomycetes</taxon>
        <taxon>Pleosporomycetidae</taxon>
        <taxon>Pleosporales</taxon>
        <taxon>Melanommataceae</taxon>
        <taxon>Melanomma</taxon>
    </lineage>
</organism>
<dbReference type="InterPro" id="IPR051061">
    <property type="entry name" value="Zinc_finger_trans_reg"/>
</dbReference>
<gene>
    <name evidence="11" type="ORF">K505DRAFT_363086</name>
</gene>
<feature type="region of interest" description="Disordered" evidence="9">
    <location>
        <begin position="139"/>
        <end position="177"/>
    </location>
</feature>
<comment type="subcellular location">
    <subcellularLocation>
        <location evidence="1">Nucleus</location>
    </subcellularLocation>
</comment>
<evidence type="ECO:0000256" key="2">
    <source>
        <dbReference type="ARBA" id="ARBA00022723"/>
    </source>
</evidence>
<dbReference type="GO" id="GO:0008270">
    <property type="term" value="F:zinc ion binding"/>
    <property type="evidence" value="ECO:0007669"/>
    <property type="project" value="UniProtKB-KW"/>
</dbReference>
<keyword evidence="2" id="KW-0479">Metal-binding</keyword>
<proteinExistence type="predicted"/>
<feature type="region of interest" description="Disordered" evidence="9">
    <location>
        <begin position="393"/>
        <end position="413"/>
    </location>
</feature>
<sequence length="782" mass="87534">MSTPQTHPRRRPLKVTTPQATSSSTHTMSLRKSGTFSSRTSISSDDYNLENIQYRNTRSLTGTEHGLAQLLDDPKIDKRARRLNISRPPDHIINFMDKFNQSFPKNASILHDREVLPLPTLFLDSMENTPMDIDSKLAAVQRSPHDHASDSGLGSSISGSKNGEARSQHSTVSTALSSSHGAITRSFSALGSTEEKHTLGEYACKQIHDTIIKPILAEESLKDFHPLINDVPRRIGEKNITNLRDLEKTLIFLAPVSGIRYLSERAKTYCILRGFKEFSATPKSYLEFCETSIRLLHATVDNLSEQDQRLPSDRPYTNNYFLDLIEQIRRYAAIMAATRQKEANGEDLDEMDYTPGEKVTLRGGLSHNGRPAELVREKNGKVIPLNKDSPYEDDYKGFSSSKRTLSDTEMDDDEVMRSMARRRKSDKPGDVLHVCRDCKKDFKRPCDLTKHEKTHSRPWKCTEEKCKYYDLGWPTEKERDRHVNDKHSAAPPQYKCLYPPCTYASKRESNCKQHMEKAHGWEYVRSKSNGRKKGPTSSGSEPSPLTPFIETPQSAALTTPITPFIPSPSIHQLDGFDFPYGFGTPALSVNGFQDDYRRDSVTTDGSILTYSSGHSPTEPTSFEDAVTPEDTTFNHNDILNCGNTLTTNFNTFQQHTPAMSTGYDFDNLNFNVNATSSNGFPHLSPGAQPDVTLFSPAMHIDEGYSDGMAAFDPPFDPPSGDFTLFETTQGGNMGLNPTDGFFPGLPEMNQMGGQFDQNLNIDLYADPSMSNFDDLTMFGNPQ</sequence>
<keyword evidence="4" id="KW-0862">Zinc</keyword>
<keyword evidence="5" id="KW-0805">Transcription regulation</keyword>
<evidence type="ECO:0000256" key="5">
    <source>
        <dbReference type="ARBA" id="ARBA00023015"/>
    </source>
</evidence>
<protein>
    <recommendedName>
        <fullName evidence="10">C2H2-type domain-containing protein</fullName>
    </recommendedName>
</protein>
<keyword evidence="12" id="KW-1185">Reference proteome</keyword>
<dbReference type="PANTHER" id="PTHR46179:SF13">
    <property type="entry name" value="C2H2-TYPE DOMAIN-CONTAINING PROTEIN"/>
    <property type="match status" value="1"/>
</dbReference>
<feature type="domain" description="C2H2-type" evidence="10">
    <location>
        <begin position="433"/>
        <end position="460"/>
    </location>
</feature>
<dbReference type="GO" id="GO:0006357">
    <property type="term" value="P:regulation of transcription by RNA polymerase II"/>
    <property type="evidence" value="ECO:0007669"/>
    <property type="project" value="TreeGrafter"/>
</dbReference>
<evidence type="ECO:0000256" key="3">
    <source>
        <dbReference type="ARBA" id="ARBA00022771"/>
    </source>
</evidence>
<evidence type="ECO:0000256" key="4">
    <source>
        <dbReference type="ARBA" id="ARBA00022833"/>
    </source>
</evidence>
<keyword evidence="6" id="KW-0804">Transcription</keyword>
<dbReference type="Proteomes" id="UP000799757">
    <property type="component" value="Unassembled WGS sequence"/>
</dbReference>
<evidence type="ECO:0000259" key="10">
    <source>
        <dbReference type="PROSITE" id="PS50157"/>
    </source>
</evidence>
<accession>A0A6A6X7H2</accession>
<dbReference type="EMBL" id="MU001979">
    <property type="protein sequence ID" value="KAF2792228.1"/>
    <property type="molecule type" value="Genomic_DNA"/>
</dbReference>
<feature type="compositionally biased region" description="Low complexity" evidence="9">
    <location>
        <begin position="150"/>
        <end position="162"/>
    </location>
</feature>
<feature type="region of interest" description="Disordered" evidence="9">
    <location>
        <begin position="1"/>
        <end position="41"/>
    </location>
</feature>
<dbReference type="PROSITE" id="PS00028">
    <property type="entry name" value="ZINC_FINGER_C2H2_1"/>
    <property type="match status" value="1"/>
</dbReference>
<dbReference type="PROSITE" id="PS50157">
    <property type="entry name" value="ZINC_FINGER_C2H2_2"/>
    <property type="match status" value="1"/>
</dbReference>
<evidence type="ECO:0000256" key="1">
    <source>
        <dbReference type="ARBA" id="ARBA00004123"/>
    </source>
</evidence>